<dbReference type="GO" id="GO:0020037">
    <property type="term" value="F:heme binding"/>
    <property type="evidence" value="ECO:0007669"/>
    <property type="project" value="InterPro"/>
</dbReference>
<keyword evidence="4 8" id="KW-0479">Metal-binding</keyword>
<dbReference type="Gene3D" id="1.10.630.10">
    <property type="entry name" value="Cytochrome P450"/>
    <property type="match status" value="1"/>
</dbReference>
<evidence type="ECO:0000313" key="11">
    <source>
        <dbReference type="Proteomes" id="UP000700596"/>
    </source>
</evidence>
<dbReference type="PANTHER" id="PTHR24287">
    <property type="entry name" value="P450, PUTATIVE (EUROFUNG)-RELATED"/>
    <property type="match status" value="1"/>
</dbReference>
<evidence type="ECO:0000256" key="6">
    <source>
        <dbReference type="ARBA" id="ARBA00023004"/>
    </source>
</evidence>
<keyword evidence="5 9" id="KW-0560">Oxidoreductase</keyword>
<dbReference type="InterPro" id="IPR001128">
    <property type="entry name" value="Cyt_P450"/>
</dbReference>
<evidence type="ECO:0000256" key="7">
    <source>
        <dbReference type="ARBA" id="ARBA00023033"/>
    </source>
</evidence>
<dbReference type="CDD" id="cd11063">
    <property type="entry name" value="CYP52"/>
    <property type="match status" value="1"/>
</dbReference>
<evidence type="ECO:0000256" key="4">
    <source>
        <dbReference type="ARBA" id="ARBA00022723"/>
    </source>
</evidence>
<keyword evidence="6 8" id="KW-0408">Iron</keyword>
<name>A0A9P9CZJ5_9PLEO</name>
<evidence type="ECO:0000256" key="3">
    <source>
        <dbReference type="ARBA" id="ARBA00022617"/>
    </source>
</evidence>
<reference evidence="10" key="1">
    <citation type="journal article" date="2021" name="Nat. Commun.">
        <title>Genetic determinants of endophytism in the Arabidopsis root mycobiome.</title>
        <authorList>
            <person name="Mesny F."/>
            <person name="Miyauchi S."/>
            <person name="Thiergart T."/>
            <person name="Pickel B."/>
            <person name="Atanasova L."/>
            <person name="Karlsson M."/>
            <person name="Huettel B."/>
            <person name="Barry K.W."/>
            <person name="Haridas S."/>
            <person name="Chen C."/>
            <person name="Bauer D."/>
            <person name="Andreopoulos W."/>
            <person name="Pangilinan J."/>
            <person name="LaButti K."/>
            <person name="Riley R."/>
            <person name="Lipzen A."/>
            <person name="Clum A."/>
            <person name="Drula E."/>
            <person name="Henrissat B."/>
            <person name="Kohler A."/>
            <person name="Grigoriev I.V."/>
            <person name="Martin F.M."/>
            <person name="Hacquard S."/>
        </authorList>
    </citation>
    <scope>NUCLEOTIDE SEQUENCE</scope>
    <source>
        <strain evidence="10">MPI-CAGE-CH-0243</strain>
    </source>
</reference>
<dbReference type="PROSITE" id="PS00086">
    <property type="entry name" value="CYTOCHROME_P450"/>
    <property type="match status" value="1"/>
</dbReference>
<keyword evidence="7 9" id="KW-0503">Monooxygenase</keyword>
<dbReference type="SUPFAM" id="SSF48264">
    <property type="entry name" value="Cytochrome P450"/>
    <property type="match status" value="1"/>
</dbReference>
<gene>
    <name evidence="10" type="ORF">B0J11DRAFT_234655</name>
</gene>
<dbReference type="GO" id="GO:0004497">
    <property type="term" value="F:monooxygenase activity"/>
    <property type="evidence" value="ECO:0007669"/>
    <property type="project" value="UniProtKB-KW"/>
</dbReference>
<proteinExistence type="inferred from homology"/>
<evidence type="ECO:0000256" key="1">
    <source>
        <dbReference type="ARBA" id="ARBA00001971"/>
    </source>
</evidence>
<dbReference type="AlphaFoldDB" id="A0A9P9CZJ5"/>
<dbReference type="OrthoDB" id="1470350at2759"/>
<dbReference type="Proteomes" id="UP000700596">
    <property type="component" value="Unassembled WGS sequence"/>
</dbReference>
<evidence type="ECO:0000256" key="5">
    <source>
        <dbReference type="ARBA" id="ARBA00023002"/>
    </source>
</evidence>
<evidence type="ECO:0000256" key="9">
    <source>
        <dbReference type="RuleBase" id="RU000461"/>
    </source>
</evidence>
<comment type="similarity">
    <text evidence="2 9">Belongs to the cytochrome P450 family.</text>
</comment>
<comment type="caution">
    <text evidence="10">The sequence shown here is derived from an EMBL/GenBank/DDBJ whole genome shotgun (WGS) entry which is preliminary data.</text>
</comment>
<feature type="binding site" description="axial binding residue" evidence="8">
    <location>
        <position position="441"/>
    </location>
    <ligand>
        <name>heme</name>
        <dbReference type="ChEBI" id="CHEBI:30413"/>
    </ligand>
    <ligandPart>
        <name>Fe</name>
        <dbReference type="ChEBI" id="CHEBI:18248"/>
    </ligandPart>
</feature>
<dbReference type="EMBL" id="JAGMWT010000030">
    <property type="protein sequence ID" value="KAH7109868.1"/>
    <property type="molecule type" value="Genomic_DNA"/>
</dbReference>
<dbReference type="InterPro" id="IPR047146">
    <property type="entry name" value="Cyt_P450_E_CYP52_fungi"/>
</dbReference>
<dbReference type="InterPro" id="IPR036396">
    <property type="entry name" value="Cyt_P450_sf"/>
</dbReference>
<keyword evidence="3 8" id="KW-0349">Heme</keyword>
<dbReference type="InterPro" id="IPR002401">
    <property type="entry name" value="Cyt_P450_E_grp-I"/>
</dbReference>
<evidence type="ECO:0000256" key="2">
    <source>
        <dbReference type="ARBA" id="ARBA00010617"/>
    </source>
</evidence>
<protein>
    <submittedName>
        <fullName evidence="10">Cytochrome P450</fullName>
    </submittedName>
</protein>
<dbReference type="GO" id="GO:0016705">
    <property type="term" value="F:oxidoreductase activity, acting on paired donors, with incorporation or reduction of molecular oxygen"/>
    <property type="evidence" value="ECO:0007669"/>
    <property type="project" value="InterPro"/>
</dbReference>
<evidence type="ECO:0000256" key="8">
    <source>
        <dbReference type="PIRSR" id="PIRSR602401-1"/>
    </source>
</evidence>
<dbReference type="InterPro" id="IPR017972">
    <property type="entry name" value="Cyt_P450_CS"/>
</dbReference>
<keyword evidence="11" id="KW-1185">Reference proteome</keyword>
<sequence>MGVRMLLAFLVTFPLLFITYRKIEFFLRARKARRYGGSYVQKPRFIGMLGRWIKREPLDVRFYKTLFDRYGSTFTTHPLLRPLVMTADPENVKAILATQYEDFNIGFARTELGQQYMRKGVFTTQGAAWHESRTYLRPAFNKATYVDLDYLEGNFKLLLQTVPSDGEKFDLQPLLFAYTLNNISSMLFGVTVEDLGYSEAKLQEFHDAEASMRVIGLRVLHLSTLSEGFARLYRSRVLERAGSVFDKFVDDLLAKGVEFYRAQEKKGGISRYVFLDDAMDRTNDLIRFKHEATNVLFAGRDTGAVLMSNIFFTLARRPDMWNILQKEVAQLNGRNPTYDDLKGMKYLNNVLKEANRLFPVIPFNYREALKDTTLPTGGGPDKMSPLFIAKGSYAFYCTYAMHRDTSIYGSDADEFRPDRWNDSSLRPGWGYLPFNGGPRICLGREYLGDLVSKYRLTNPSENLALTEMGYTITRMIQEFGEIQSEDPLPFQPSTHFIMSNINGAKISLKRTKH</sequence>
<comment type="cofactor">
    <cofactor evidence="1 8">
        <name>heme</name>
        <dbReference type="ChEBI" id="CHEBI:30413"/>
    </cofactor>
</comment>
<organism evidence="10 11">
    <name type="scientific">Dendryphion nanum</name>
    <dbReference type="NCBI Taxonomy" id="256645"/>
    <lineage>
        <taxon>Eukaryota</taxon>
        <taxon>Fungi</taxon>
        <taxon>Dikarya</taxon>
        <taxon>Ascomycota</taxon>
        <taxon>Pezizomycotina</taxon>
        <taxon>Dothideomycetes</taxon>
        <taxon>Pleosporomycetidae</taxon>
        <taxon>Pleosporales</taxon>
        <taxon>Torulaceae</taxon>
        <taxon>Dendryphion</taxon>
    </lineage>
</organism>
<dbReference type="GO" id="GO:0005506">
    <property type="term" value="F:iron ion binding"/>
    <property type="evidence" value="ECO:0007669"/>
    <property type="project" value="InterPro"/>
</dbReference>
<dbReference type="Pfam" id="PF00067">
    <property type="entry name" value="p450"/>
    <property type="match status" value="1"/>
</dbReference>
<accession>A0A9P9CZJ5</accession>
<dbReference type="PANTHER" id="PTHR24287:SF1">
    <property type="entry name" value="P450, PUTATIVE (EUROFUNG)-RELATED"/>
    <property type="match status" value="1"/>
</dbReference>
<dbReference type="PRINTS" id="PR00463">
    <property type="entry name" value="EP450I"/>
</dbReference>
<evidence type="ECO:0000313" key="10">
    <source>
        <dbReference type="EMBL" id="KAH7109868.1"/>
    </source>
</evidence>